<dbReference type="Proteomes" id="UP000027037">
    <property type="component" value="Unassembled WGS sequence"/>
</dbReference>
<proteinExistence type="predicted"/>
<dbReference type="EMBL" id="AWFF01000002">
    <property type="protein sequence ID" value="KCZ56993.1"/>
    <property type="molecule type" value="Genomic_DNA"/>
</dbReference>
<dbReference type="AlphaFoldDB" id="A0A062UH02"/>
<protein>
    <submittedName>
        <fullName evidence="1">Uncharacterized protein</fullName>
    </submittedName>
</protein>
<dbReference type="OrthoDB" id="7066912at2"/>
<comment type="caution">
    <text evidence="1">The sequence shown here is derived from an EMBL/GenBank/DDBJ whole genome shotgun (WGS) entry which is preliminary data.</text>
</comment>
<evidence type="ECO:0000313" key="1">
    <source>
        <dbReference type="EMBL" id="KCZ56993.1"/>
    </source>
</evidence>
<organism evidence="1 2">
    <name type="scientific">Hyphomonas beringensis</name>
    <dbReference type="NCBI Taxonomy" id="1280946"/>
    <lineage>
        <taxon>Bacteria</taxon>
        <taxon>Pseudomonadati</taxon>
        <taxon>Pseudomonadota</taxon>
        <taxon>Alphaproteobacteria</taxon>
        <taxon>Hyphomonadales</taxon>
        <taxon>Hyphomonadaceae</taxon>
        <taxon>Hyphomonas</taxon>
    </lineage>
</organism>
<name>A0A062UH02_9PROT</name>
<evidence type="ECO:0000313" key="2">
    <source>
        <dbReference type="Proteomes" id="UP000027037"/>
    </source>
</evidence>
<dbReference type="RefSeq" id="WP_051601030.1">
    <property type="nucleotide sequence ID" value="NZ_AWFF01000002.1"/>
</dbReference>
<keyword evidence="2" id="KW-1185">Reference proteome</keyword>
<dbReference type="PATRIC" id="fig|1280946.3.peg.306"/>
<sequence length="107" mass="12057">MMTEFTHYTLLCDGRIVEPNEEFDTEPGPCIMGMKVWARDTEQAAEMIAEIGPRLGFHPDGELQVFVTDPEAPMKDVPFGYDVQFTAYTDEEAEADASLDDDRPTIH</sequence>
<reference evidence="1 2" key="1">
    <citation type="journal article" date="2014" name="Antonie Van Leeuwenhoek">
        <title>Hyphomonas beringensis sp. nov. and Hyphomonas chukchiensis sp. nov., isolated from surface seawater of the Bering Sea and Chukchi Sea.</title>
        <authorList>
            <person name="Li C."/>
            <person name="Lai Q."/>
            <person name="Li G."/>
            <person name="Dong C."/>
            <person name="Wang J."/>
            <person name="Liao Y."/>
            <person name="Shao Z."/>
        </authorList>
    </citation>
    <scope>NUCLEOTIDE SEQUENCE [LARGE SCALE GENOMIC DNA]</scope>
    <source>
        <strain evidence="1 2">25B14_1</strain>
    </source>
</reference>
<accession>A0A062UH02</accession>
<gene>
    <name evidence="1" type="ORF">HY29_07565</name>
</gene>